<comment type="caution">
    <text evidence="1">The sequence shown here is derived from an EMBL/GenBank/DDBJ whole genome shotgun (WGS) entry which is preliminary data.</text>
</comment>
<gene>
    <name evidence="1" type="ORF">SDC9_54148</name>
</gene>
<proteinExistence type="predicted"/>
<dbReference type="AlphaFoldDB" id="A0A644WVN4"/>
<evidence type="ECO:0000313" key="1">
    <source>
        <dbReference type="EMBL" id="MPM07839.1"/>
    </source>
</evidence>
<reference evidence="1" key="1">
    <citation type="submission" date="2019-08" db="EMBL/GenBank/DDBJ databases">
        <authorList>
            <person name="Kucharzyk K."/>
            <person name="Murdoch R.W."/>
            <person name="Higgins S."/>
            <person name="Loffler F."/>
        </authorList>
    </citation>
    <scope>NUCLEOTIDE SEQUENCE</scope>
</reference>
<dbReference type="EMBL" id="VSSQ01001381">
    <property type="protein sequence ID" value="MPM07839.1"/>
    <property type="molecule type" value="Genomic_DNA"/>
</dbReference>
<accession>A0A644WVN4</accession>
<name>A0A644WVN4_9ZZZZ</name>
<sequence>MVPSGQAARAPLGRGDVSDIEGVVAFPVGEVVHEGVPLLHLELEISRRELLAHGGLEARIGVIGADRVEKVQGQLRRALDLVALGIHVDVVARARIGVGLQPRETRGDDDGLQQIRVHRAVGQPQLEPAGARHAHHMGAVVAGPGHGIGRPGGARERARRVDPLVAVHRRVGDDGERRGVLHDAAQESAAAVRQAELLGVIGKGVLAGRAVPHRDMGVAAVAGQALNGLRHEGRAQPVLFRDRFHHELEEAVLVGGGHRAVVFPVHLELAVRILVVVLIGLPAELEHVIADLGDHVIAAHHRLLVVAGLRRGVGRVRDRQPVGAEQEELGLDAGLHLEPHFGGLGNEAGKHVARRLRKIGPLHHAIRGDPGDIALPGQLDHRGRIRHREHVGMRRRQVEMRREARKARAARLHLGNRRGRHQLRPLRAEQVGVGDHEVFHALFTGEGGKIGHRRFPVAASRASRALWPFLT</sequence>
<protein>
    <submittedName>
        <fullName evidence="1">Uncharacterized protein</fullName>
    </submittedName>
</protein>
<organism evidence="1">
    <name type="scientific">bioreactor metagenome</name>
    <dbReference type="NCBI Taxonomy" id="1076179"/>
    <lineage>
        <taxon>unclassified sequences</taxon>
        <taxon>metagenomes</taxon>
        <taxon>ecological metagenomes</taxon>
    </lineage>
</organism>